<gene>
    <name evidence="2" type="ORF">DWU89_08585</name>
    <name evidence="1" type="ORF">H8784_08390</name>
</gene>
<evidence type="ECO:0000313" key="1">
    <source>
        <dbReference type="EMBL" id="MBC8601738.1"/>
    </source>
</evidence>
<evidence type="ECO:0000313" key="2">
    <source>
        <dbReference type="EMBL" id="RDU49607.1"/>
    </source>
</evidence>
<dbReference type="Gene3D" id="3.30.2310.20">
    <property type="entry name" value="RelE-like"/>
    <property type="match status" value="1"/>
</dbReference>
<organism evidence="2 3">
    <name type="scientific">Parabacteroides acidifaciens</name>
    <dbReference type="NCBI Taxonomy" id="2290935"/>
    <lineage>
        <taxon>Bacteria</taxon>
        <taxon>Pseudomonadati</taxon>
        <taxon>Bacteroidota</taxon>
        <taxon>Bacteroidia</taxon>
        <taxon>Bacteroidales</taxon>
        <taxon>Tannerellaceae</taxon>
        <taxon>Parabacteroides</taxon>
    </lineage>
</organism>
<dbReference type="RefSeq" id="WP_115499272.1">
    <property type="nucleotide sequence ID" value="NZ_JACRTI010000015.1"/>
</dbReference>
<dbReference type="InterPro" id="IPR009241">
    <property type="entry name" value="HigB-like"/>
</dbReference>
<accession>A0A3D8HGA6</accession>
<dbReference type="AlphaFoldDB" id="A0A3D8HGA6"/>
<evidence type="ECO:0000313" key="4">
    <source>
        <dbReference type="Proteomes" id="UP000629596"/>
    </source>
</evidence>
<dbReference type="Proteomes" id="UP000629596">
    <property type="component" value="Unassembled WGS sequence"/>
</dbReference>
<dbReference type="EMBL" id="JACRTI010000015">
    <property type="protein sequence ID" value="MBC8601738.1"/>
    <property type="molecule type" value="Genomic_DNA"/>
</dbReference>
<sequence length="118" mass="14077">MKKAREVITYKSYFDDFFREQSPKVRTKIIKVLDIIEQIDRIPITYLKYIEGTDGLFEIRVQLGNNIFRIFCFFDGNKLVVLLSGFQKKTQKTPADEINKAVRLKNEYYNEKEKENKI</sequence>
<dbReference type="InterPro" id="IPR035093">
    <property type="entry name" value="RelE/ParE_toxin_dom_sf"/>
</dbReference>
<dbReference type="Proteomes" id="UP000256321">
    <property type="component" value="Unassembled WGS sequence"/>
</dbReference>
<reference evidence="2 3" key="1">
    <citation type="submission" date="2018-07" db="EMBL/GenBank/DDBJ databases">
        <title>Parabacteroides acidifaciens nov. sp., isolated from human feces.</title>
        <authorList>
            <person name="Wang Y.J."/>
        </authorList>
    </citation>
    <scope>NUCLEOTIDE SEQUENCE [LARGE SCALE GENOMIC DNA]</scope>
    <source>
        <strain evidence="2 3">426-9</strain>
    </source>
</reference>
<keyword evidence="4" id="KW-1185">Reference proteome</keyword>
<dbReference type="EMBL" id="QREV01000015">
    <property type="protein sequence ID" value="RDU49607.1"/>
    <property type="molecule type" value="Genomic_DNA"/>
</dbReference>
<proteinExistence type="predicted"/>
<dbReference type="Pfam" id="PF05973">
    <property type="entry name" value="Gp49"/>
    <property type="match status" value="1"/>
</dbReference>
<evidence type="ECO:0000313" key="3">
    <source>
        <dbReference type="Proteomes" id="UP000256321"/>
    </source>
</evidence>
<name>A0A3D8HGA6_9BACT</name>
<protein>
    <submittedName>
        <fullName evidence="2">Type II toxin-antitoxin system RelE/ParE family toxin</fullName>
    </submittedName>
</protein>
<comment type="caution">
    <text evidence="2">The sequence shown here is derived from an EMBL/GenBank/DDBJ whole genome shotgun (WGS) entry which is preliminary data.</text>
</comment>
<reference evidence="1 4" key="2">
    <citation type="submission" date="2020-08" db="EMBL/GenBank/DDBJ databases">
        <title>Genome public.</title>
        <authorList>
            <person name="Liu C."/>
            <person name="Sun Q."/>
        </authorList>
    </citation>
    <scope>NUCLEOTIDE SEQUENCE [LARGE SCALE GENOMIC DNA]</scope>
    <source>
        <strain evidence="1 4">426_9</strain>
    </source>
</reference>